<keyword evidence="2" id="KW-1185">Reference proteome</keyword>
<proteinExistence type="predicted"/>
<sequence length="297" mass="33529">MSASQRPRHPLSGDFPFTGGDRMDLTAVTPMLTDRDIAIIELLGDHGVLTTQQITAAFFGSRHTAQHRLRLLRIWGLLDRFVRYRPGFGSYPYHWVTGPVGARWLALSRDEPAPSLRAVRERRDRLASSPKLEHLLGVNEFFTQLLANSRAHDDRHLLRWWPEAATANRFGRRVNPDAHGLWAVGDQTVGFFLEHDTGTEQLDRLVRKLDRYRKLRADGGPGFPVLFWLGSPTRETNLKRRLNGTDHGVTVATASRQAGAAPWEPVWKVHGNGRHRLALHELPCDPGLPGPLNPTWP</sequence>
<organism evidence="1 2">
    <name type="scientific">Catellatospora chokoriensis</name>
    <dbReference type="NCBI Taxonomy" id="310353"/>
    <lineage>
        <taxon>Bacteria</taxon>
        <taxon>Bacillati</taxon>
        <taxon>Actinomycetota</taxon>
        <taxon>Actinomycetes</taxon>
        <taxon>Micromonosporales</taxon>
        <taxon>Micromonosporaceae</taxon>
        <taxon>Catellatospora</taxon>
    </lineage>
</organism>
<gene>
    <name evidence="1" type="ORF">Cch02nite_39170</name>
</gene>
<name>A0A8J3K0J5_9ACTN</name>
<accession>A0A8J3K0J5</accession>
<dbReference type="Proteomes" id="UP000619293">
    <property type="component" value="Unassembled WGS sequence"/>
</dbReference>
<dbReference type="InterPro" id="IPR025855">
    <property type="entry name" value="Replic_Relax"/>
</dbReference>
<dbReference type="AlphaFoldDB" id="A0A8J3K0J5"/>
<evidence type="ECO:0008006" key="3">
    <source>
        <dbReference type="Google" id="ProtNLM"/>
    </source>
</evidence>
<evidence type="ECO:0000313" key="2">
    <source>
        <dbReference type="Proteomes" id="UP000619293"/>
    </source>
</evidence>
<evidence type="ECO:0000313" key="1">
    <source>
        <dbReference type="EMBL" id="GIF90473.1"/>
    </source>
</evidence>
<dbReference type="EMBL" id="BONG01000023">
    <property type="protein sequence ID" value="GIF90473.1"/>
    <property type="molecule type" value="Genomic_DNA"/>
</dbReference>
<dbReference type="Pfam" id="PF13814">
    <property type="entry name" value="Replic_Relax"/>
    <property type="match status" value="1"/>
</dbReference>
<comment type="caution">
    <text evidence="1">The sequence shown here is derived from an EMBL/GenBank/DDBJ whole genome shotgun (WGS) entry which is preliminary data.</text>
</comment>
<reference evidence="1 2" key="1">
    <citation type="submission" date="2021-01" db="EMBL/GenBank/DDBJ databases">
        <title>Whole genome shotgun sequence of Catellatospora chokoriensis NBRC 107358.</title>
        <authorList>
            <person name="Komaki H."/>
            <person name="Tamura T."/>
        </authorList>
    </citation>
    <scope>NUCLEOTIDE SEQUENCE [LARGE SCALE GENOMIC DNA]</scope>
    <source>
        <strain evidence="1 2">NBRC 107358</strain>
    </source>
</reference>
<protein>
    <recommendedName>
        <fullName evidence="3">Replication-relaxation</fullName>
    </recommendedName>
</protein>